<name>A0A6J5MPB0_9CAUD</name>
<sequence>MNLGKFDCGTGLINILYNDSSGLLVRTSTMKDMIFVDKLQKENSAAVGFIQKSIWEKYVWGGERNFIVLIAEINNDPVGYVLITPAVSSYKYAKIQQIAIRNDARRLYYGKALIEVCREFCIKFGRIGFTLRCRIDLDSNNFWKSLGFSNYGTWKKGEINHVGFKASNDINLWKIDLNPNIISLF</sequence>
<dbReference type="PROSITE" id="PS51186">
    <property type="entry name" value="GNAT"/>
    <property type="match status" value="1"/>
</dbReference>
<reference evidence="2" key="1">
    <citation type="submission" date="2020-04" db="EMBL/GenBank/DDBJ databases">
        <authorList>
            <person name="Chiriac C."/>
            <person name="Salcher M."/>
            <person name="Ghai R."/>
            <person name="Kavagutti S V."/>
        </authorList>
    </citation>
    <scope>NUCLEOTIDE SEQUENCE</scope>
</reference>
<protein>
    <submittedName>
        <fullName evidence="2">NAT_SF domain containing protein</fullName>
    </submittedName>
</protein>
<evidence type="ECO:0000259" key="1">
    <source>
        <dbReference type="PROSITE" id="PS51186"/>
    </source>
</evidence>
<dbReference type="InterPro" id="IPR000182">
    <property type="entry name" value="GNAT_dom"/>
</dbReference>
<dbReference type="CDD" id="cd04301">
    <property type="entry name" value="NAT_SF"/>
    <property type="match status" value="1"/>
</dbReference>
<evidence type="ECO:0000313" key="2">
    <source>
        <dbReference type="EMBL" id="CAB4148995.1"/>
    </source>
</evidence>
<dbReference type="EMBL" id="LR796501">
    <property type="protein sequence ID" value="CAB4148995.1"/>
    <property type="molecule type" value="Genomic_DNA"/>
</dbReference>
<dbReference type="SUPFAM" id="SSF55729">
    <property type="entry name" value="Acyl-CoA N-acyltransferases (Nat)"/>
    <property type="match status" value="1"/>
</dbReference>
<dbReference type="InterPro" id="IPR016181">
    <property type="entry name" value="Acyl_CoA_acyltransferase"/>
</dbReference>
<organism evidence="2">
    <name type="scientific">uncultured Caudovirales phage</name>
    <dbReference type="NCBI Taxonomy" id="2100421"/>
    <lineage>
        <taxon>Viruses</taxon>
        <taxon>Duplodnaviria</taxon>
        <taxon>Heunggongvirae</taxon>
        <taxon>Uroviricota</taxon>
        <taxon>Caudoviricetes</taxon>
        <taxon>Peduoviridae</taxon>
        <taxon>Maltschvirus</taxon>
        <taxon>Maltschvirus maltsch</taxon>
    </lineage>
</organism>
<feature type="domain" description="N-acetyltransferase" evidence="1">
    <location>
        <begin position="23"/>
        <end position="169"/>
    </location>
</feature>
<dbReference type="GO" id="GO:0016747">
    <property type="term" value="F:acyltransferase activity, transferring groups other than amino-acyl groups"/>
    <property type="evidence" value="ECO:0007669"/>
    <property type="project" value="InterPro"/>
</dbReference>
<proteinExistence type="predicted"/>
<dbReference type="Pfam" id="PF00583">
    <property type="entry name" value="Acetyltransf_1"/>
    <property type="match status" value="1"/>
</dbReference>
<gene>
    <name evidence="2" type="ORF">UFOVP533_38</name>
</gene>
<dbReference type="Gene3D" id="3.40.630.30">
    <property type="match status" value="1"/>
</dbReference>
<accession>A0A6J5MPB0</accession>